<evidence type="ECO:0000313" key="1">
    <source>
        <dbReference type="EMBL" id="JAH78425.1"/>
    </source>
</evidence>
<accession>A0A0E9VLZ6</accession>
<dbReference type="AlphaFoldDB" id="A0A0E9VLZ6"/>
<protein>
    <submittedName>
        <fullName evidence="1">Uncharacterized protein</fullName>
    </submittedName>
</protein>
<organism evidence="1">
    <name type="scientific">Anguilla anguilla</name>
    <name type="common">European freshwater eel</name>
    <name type="synonym">Muraena anguilla</name>
    <dbReference type="NCBI Taxonomy" id="7936"/>
    <lineage>
        <taxon>Eukaryota</taxon>
        <taxon>Metazoa</taxon>
        <taxon>Chordata</taxon>
        <taxon>Craniata</taxon>
        <taxon>Vertebrata</taxon>
        <taxon>Euteleostomi</taxon>
        <taxon>Actinopterygii</taxon>
        <taxon>Neopterygii</taxon>
        <taxon>Teleostei</taxon>
        <taxon>Anguilliformes</taxon>
        <taxon>Anguillidae</taxon>
        <taxon>Anguilla</taxon>
    </lineage>
</organism>
<reference evidence="1" key="2">
    <citation type="journal article" date="2015" name="Fish Shellfish Immunol.">
        <title>Early steps in the European eel (Anguilla anguilla)-Vibrio vulnificus interaction in the gills: Role of the RtxA13 toxin.</title>
        <authorList>
            <person name="Callol A."/>
            <person name="Pajuelo D."/>
            <person name="Ebbesson L."/>
            <person name="Teles M."/>
            <person name="MacKenzie S."/>
            <person name="Amaro C."/>
        </authorList>
    </citation>
    <scope>NUCLEOTIDE SEQUENCE</scope>
</reference>
<dbReference type="EMBL" id="GBXM01030152">
    <property type="protein sequence ID" value="JAH78425.1"/>
    <property type="molecule type" value="Transcribed_RNA"/>
</dbReference>
<proteinExistence type="predicted"/>
<reference evidence="1" key="1">
    <citation type="submission" date="2014-11" db="EMBL/GenBank/DDBJ databases">
        <authorList>
            <person name="Amaro Gonzalez C."/>
        </authorList>
    </citation>
    <scope>NUCLEOTIDE SEQUENCE</scope>
</reference>
<sequence>MPAPAGYRTNSTLPRRQRSGCVPQTFAWTHSSTSSCAECSAGSWLPL</sequence>
<name>A0A0E9VLZ6_ANGAN</name>